<keyword evidence="5 7" id="KW-0472">Membrane</keyword>
<proteinExistence type="predicted"/>
<evidence type="ECO:0000256" key="5">
    <source>
        <dbReference type="ARBA" id="ARBA00023136"/>
    </source>
</evidence>
<evidence type="ECO:0000313" key="10">
    <source>
        <dbReference type="Proteomes" id="UP001310594"/>
    </source>
</evidence>
<evidence type="ECO:0000256" key="6">
    <source>
        <dbReference type="SAM" id="MobiDB-lite"/>
    </source>
</evidence>
<feature type="transmembrane region" description="Helical" evidence="7">
    <location>
        <begin position="54"/>
        <end position="75"/>
    </location>
</feature>
<reference evidence="9" key="1">
    <citation type="submission" date="2023-08" db="EMBL/GenBank/DDBJ databases">
        <title>Black Yeasts Isolated from many extreme environments.</title>
        <authorList>
            <person name="Coleine C."/>
            <person name="Stajich J.E."/>
            <person name="Selbmann L."/>
        </authorList>
    </citation>
    <scope>NUCLEOTIDE SEQUENCE</scope>
    <source>
        <strain evidence="9">CCFEE 5810</strain>
    </source>
</reference>
<dbReference type="Pfam" id="PF07690">
    <property type="entry name" value="MFS_1"/>
    <property type="match status" value="1"/>
</dbReference>
<dbReference type="InterPro" id="IPR020846">
    <property type="entry name" value="MFS_dom"/>
</dbReference>
<dbReference type="Proteomes" id="UP001310594">
    <property type="component" value="Unassembled WGS sequence"/>
</dbReference>
<feature type="region of interest" description="Disordered" evidence="6">
    <location>
        <begin position="1"/>
        <end position="42"/>
    </location>
</feature>
<comment type="caution">
    <text evidence="9">The sequence shown here is derived from an EMBL/GenBank/DDBJ whole genome shotgun (WGS) entry which is preliminary data.</text>
</comment>
<feature type="transmembrane region" description="Helical" evidence="7">
    <location>
        <begin position="415"/>
        <end position="436"/>
    </location>
</feature>
<accession>A0AAN7VYU8</accession>
<protein>
    <recommendedName>
        <fullName evidence="8">Major facilitator superfamily (MFS) profile domain-containing protein</fullName>
    </recommendedName>
</protein>
<dbReference type="PANTHER" id="PTHR43791">
    <property type="entry name" value="PERMEASE-RELATED"/>
    <property type="match status" value="1"/>
</dbReference>
<feature type="transmembrane region" description="Helical" evidence="7">
    <location>
        <begin position="125"/>
        <end position="144"/>
    </location>
</feature>
<dbReference type="InterPro" id="IPR011701">
    <property type="entry name" value="MFS"/>
</dbReference>
<feature type="domain" description="Major facilitator superfamily (MFS) profile" evidence="8">
    <location>
        <begin position="58"/>
        <end position="475"/>
    </location>
</feature>
<gene>
    <name evidence="9" type="ORF">LTR97_011414</name>
</gene>
<feature type="compositionally biased region" description="Acidic residues" evidence="6">
    <location>
        <begin position="30"/>
        <end position="40"/>
    </location>
</feature>
<feature type="transmembrane region" description="Helical" evidence="7">
    <location>
        <begin position="95"/>
        <end position="113"/>
    </location>
</feature>
<keyword evidence="4 7" id="KW-1133">Transmembrane helix</keyword>
<keyword evidence="2" id="KW-0813">Transport</keyword>
<dbReference type="InterPro" id="IPR036259">
    <property type="entry name" value="MFS_trans_sf"/>
</dbReference>
<sequence>MSSSSTQRLTSSQRDSVSKARPDERAYSVPEDESQDDESAAADPMVERSLLRKVDLRLCTIAGILCSLNLLDSGVISSASVTSMLSDLDLSGNRFSVSIFIFTIASIAFQLPSTIAVRTFGPRRWFAIITFCFGLITMCTAFIHTWKEMMALRILLGMAMSGVYPGLSYLISTWYLRSEQQTRYAYMQTGEVIILATGSIVNFGLNKLNGKGGLAGWRYMFLVQGLITIVLGIITYFWMVDFPDQAHNTPWFLTEEEQKLAVSRIQLDRSDAQADPFTWSKVLRHATDLKVYGFACMFFLLNLVSTSLSYFLPIILQSGMGFSEDASIILSAPPYYYAVIPVIISSIVSDRYQIRGPIIVFNCICLIVGFCMLGFVDQVTVRYIGAFLATGSYVSNWAALSAYYANNIAGQWKRVFTAAAVTAMNGAGGIAGSFIVRQNEAPWYPTAVWVSIGSHVLIIVFVGAFSAWFTIANRRQKAGETILEATEGFRYTL</sequence>
<feature type="transmembrane region" description="Helical" evidence="7">
    <location>
        <begin position="184"/>
        <end position="205"/>
    </location>
</feature>
<dbReference type="Gene3D" id="1.20.1250.20">
    <property type="entry name" value="MFS general substrate transporter like domains"/>
    <property type="match status" value="2"/>
</dbReference>
<keyword evidence="3 7" id="KW-0812">Transmembrane</keyword>
<evidence type="ECO:0000256" key="1">
    <source>
        <dbReference type="ARBA" id="ARBA00004141"/>
    </source>
</evidence>
<evidence type="ECO:0000256" key="2">
    <source>
        <dbReference type="ARBA" id="ARBA00022448"/>
    </source>
</evidence>
<feature type="transmembrane region" description="Helical" evidence="7">
    <location>
        <begin position="359"/>
        <end position="376"/>
    </location>
</feature>
<evidence type="ECO:0000313" key="9">
    <source>
        <dbReference type="EMBL" id="KAK5691421.1"/>
    </source>
</evidence>
<dbReference type="AlphaFoldDB" id="A0AAN7VYU8"/>
<evidence type="ECO:0000259" key="8">
    <source>
        <dbReference type="PROSITE" id="PS50850"/>
    </source>
</evidence>
<feature type="transmembrane region" description="Helical" evidence="7">
    <location>
        <begin position="291"/>
        <end position="315"/>
    </location>
</feature>
<evidence type="ECO:0000256" key="7">
    <source>
        <dbReference type="SAM" id="Phobius"/>
    </source>
</evidence>
<dbReference type="EMBL" id="JAVRQU010000021">
    <property type="protein sequence ID" value="KAK5691421.1"/>
    <property type="molecule type" value="Genomic_DNA"/>
</dbReference>
<feature type="transmembrane region" description="Helical" evidence="7">
    <location>
        <begin position="217"/>
        <end position="239"/>
    </location>
</feature>
<feature type="compositionally biased region" description="Low complexity" evidence="6">
    <location>
        <begin position="1"/>
        <end position="15"/>
    </location>
</feature>
<name>A0AAN7VYU8_9PEZI</name>
<dbReference type="GO" id="GO:0016020">
    <property type="term" value="C:membrane"/>
    <property type="evidence" value="ECO:0007669"/>
    <property type="project" value="UniProtKB-SubCell"/>
</dbReference>
<dbReference type="PROSITE" id="PS50850">
    <property type="entry name" value="MFS"/>
    <property type="match status" value="1"/>
</dbReference>
<feature type="transmembrane region" description="Helical" evidence="7">
    <location>
        <begin position="382"/>
        <end position="403"/>
    </location>
</feature>
<evidence type="ECO:0000256" key="4">
    <source>
        <dbReference type="ARBA" id="ARBA00022989"/>
    </source>
</evidence>
<feature type="transmembrane region" description="Helical" evidence="7">
    <location>
        <begin position="335"/>
        <end position="352"/>
    </location>
</feature>
<organism evidence="9 10">
    <name type="scientific">Elasticomyces elasticus</name>
    <dbReference type="NCBI Taxonomy" id="574655"/>
    <lineage>
        <taxon>Eukaryota</taxon>
        <taxon>Fungi</taxon>
        <taxon>Dikarya</taxon>
        <taxon>Ascomycota</taxon>
        <taxon>Pezizomycotina</taxon>
        <taxon>Dothideomycetes</taxon>
        <taxon>Dothideomycetidae</taxon>
        <taxon>Mycosphaerellales</taxon>
        <taxon>Teratosphaeriaceae</taxon>
        <taxon>Elasticomyces</taxon>
    </lineage>
</organism>
<feature type="transmembrane region" description="Helical" evidence="7">
    <location>
        <begin position="150"/>
        <end position="172"/>
    </location>
</feature>
<evidence type="ECO:0000256" key="3">
    <source>
        <dbReference type="ARBA" id="ARBA00022692"/>
    </source>
</evidence>
<dbReference type="SUPFAM" id="SSF103473">
    <property type="entry name" value="MFS general substrate transporter"/>
    <property type="match status" value="1"/>
</dbReference>
<dbReference type="GO" id="GO:0022857">
    <property type="term" value="F:transmembrane transporter activity"/>
    <property type="evidence" value="ECO:0007669"/>
    <property type="project" value="InterPro"/>
</dbReference>
<dbReference type="PANTHER" id="PTHR43791:SF58">
    <property type="entry name" value="TRANSPORTER, PUTATIVE (AFU_ORTHOLOGUE AFUA_8G04470)-RELATED"/>
    <property type="match status" value="1"/>
</dbReference>
<feature type="compositionally biased region" description="Basic and acidic residues" evidence="6">
    <location>
        <begin position="16"/>
        <end position="26"/>
    </location>
</feature>
<comment type="subcellular location">
    <subcellularLocation>
        <location evidence="1">Membrane</location>
        <topology evidence="1">Multi-pass membrane protein</topology>
    </subcellularLocation>
</comment>
<feature type="transmembrane region" description="Helical" evidence="7">
    <location>
        <begin position="448"/>
        <end position="471"/>
    </location>
</feature>